<keyword evidence="2 3" id="KW-0378">Hydrolase</keyword>
<dbReference type="InterPro" id="IPR000086">
    <property type="entry name" value="NUDIX_hydrolase_dom"/>
</dbReference>
<dbReference type="KEGG" id="aft:BBF96_08610"/>
<feature type="domain" description="Nudix hydrolase" evidence="4">
    <location>
        <begin position="39"/>
        <end position="168"/>
    </location>
</feature>
<dbReference type="InterPro" id="IPR015797">
    <property type="entry name" value="NUDIX_hydrolase-like_dom_sf"/>
</dbReference>
<dbReference type="EMBL" id="CP016379">
    <property type="protein sequence ID" value="AZR73437.1"/>
    <property type="molecule type" value="Genomic_DNA"/>
</dbReference>
<dbReference type="PROSITE" id="PS51462">
    <property type="entry name" value="NUDIX"/>
    <property type="match status" value="1"/>
</dbReference>
<dbReference type="FunFam" id="3.90.79.10:FF:000024">
    <property type="entry name" value="ADP-ribose pyrophosphatase"/>
    <property type="match status" value="1"/>
</dbReference>
<gene>
    <name evidence="5" type="ORF">BBF96_08610</name>
</gene>
<reference evidence="5 6" key="1">
    <citation type="submission" date="2016-07" db="EMBL/GenBank/DDBJ databases">
        <title>Genome and transcriptome analysis of iron-reducing fermentative bacteria Anoxybacter fermentans.</title>
        <authorList>
            <person name="Zeng X."/>
            <person name="Shao Z."/>
        </authorList>
    </citation>
    <scope>NUCLEOTIDE SEQUENCE [LARGE SCALE GENOMIC DNA]</scope>
    <source>
        <strain evidence="5 6">DY22613</strain>
    </source>
</reference>
<dbReference type="RefSeq" id="WP_127016778.1">
    <property type="nucleotide sequence ID" value="NZ_CP016379.1"/>
</dbReference>
<dbReference type="AlphaFoldDB" id="A0A3Q9HQT3"/>
<dbReference type="Gene3D" id="3.90.79.10">
    <property type="entry name" value="Nucleoside Triphosphate Pyrophosphohydrolase"/>
    <property type="match status" value="1"/>
</dbReference>
<dbReference type="GO" id="GO:0016462">
    <property type="term" value="F:pyrophosphatase activity"/>
    <property type="evidence" value="ECO:0007669"/>
    <property type="project" value="UniProtKB-ARBA"/>
</dbReference>
<accession>A0A3Q9HQT3</accession>
<dbReference type="CDD" id="cd03424">
    <property type="entry name" value="NUDIX_ADPRase_Nudt5_UGPPase_Nudt14"/>
    <property type="match status" value="1"/>
</dbReference>
<sequence length="180" mass="20336">MKFKEKTIESREIFKGKMINLRLDTVELPNGKISTREVVEHPGAVAVVALTSEEKVLLVRQYRKACEEELLEIPAGKLDPGEDPDDAAIRELEEETGYRAESLKKLVSCYTSPGFADEMVHIYLAENLTPTSQATDEDEFLSIHHFSWQEIIEMLKRGELKDAKTVTGLLMVMVQKGVEL</sequence>
<dbReference type="GO" id="GO:0006753">
    <property type="term" value="P:nucleoside phosphate metabolic process"/>
    <property type="evidence" value="ECO:0007669"/>
    <property type="project" value="TreeGrafter"/>
</dbReference>
<dbReference type="Pfam" id="PF00293">
    <property type="entry name" value="NUDIX"/>
    <property type="match status" value="1"/>
</dbReference>
<name>A0A3Q9HQT3_9FIRM</name>
<dbReference type="GO" id="GO:0005829">
    <property type="term" value="C:cytosol"/>
    <property type="evidence" value="ECO:0007669"/>
    <property type="project" value="TreeGrafter"/>
</dbReference>
<comment type="similarity">
    <text evidence="3">Belongs to the Nudix hydrolase family.</text>
</comment>
<organism evidence="5 6">
    <name type="scientific">Anoxybacter fermentans</name>
    <dbReference type="NCBI Taxonomy" id="1323375"/>
    <lineage>
        <taxon>Bacteria</taxon>
        <taxon>Bacillati</taxon>
        <taxon>Bacillota</taxon>
        <taxon>Clostridia</taxon>
        <taxon>Halanaerobiales</taxon>
        <taxon>Anoxybacter</taxon>
    </lineage>
</organism>
<dbReference type="GO" id="GO:0019693">
    <property type="term" value="P:ribose phosphate metabolic process"/>
    <property type="evidence" value="ECO:0007669"/>
    <property type="project" value="TreeGrafter"/>
</dbReference>
<evidence type="ECO:0000256" key="1">
    <source>
        <dbReference type="ARBA" id="ARBA00001946"/>
    </source>
</evidence>
<dbReference type="InterPro" id="IPR020476">
    <property type="entry name" value="Nudix_hydrolase"/>
</dbReference>
<dbReference type="PRINTS" id="PR00502">
    <property type="entry name" value="NUDIXFAMILY"/>
</dbReference>
<proteinExistence type="inferred from homology"/>
<dbReference type="OrthoDB" id="9806150at2"/>
<evidence type="ECO:0000256" key="3">
    <source>
        <dbReference type="RuleBase" id="RU003476"/>
    </source>
</evidence>
<comment type="cofactor">
    <cofactor evidence="1">
        <name>Mg(2+)</name>
        <dbReference type="ChEBI" id="CHEBI:18420"/>
    </cofactor>
</comment>
<evidence type="ECO:0000259" key="4">
    <source>
        <dbReference type="PROSITE" id="PS51462"/>
    </source>
</evidence>
<evidence type="ECO:0000256" key="2">
    <source>
        <dbReference type="ARBA" id="ARBA00022801"/>
    </source>
</evidence>
<dbReference type="PANTHER" id="PTHR11839">
    <property type="entry name" value="UDP/ADP-SUGAR PYROPHOSPHATASE"/>
    <property type="match status" value="1"/>
</dbReference>
<keyword evidence="6" id="KW-1185">Reference proteome</keyword>
<protein>
    <submittedName>
        <fullName evidence="5">ADP-ribose pyrophosphatase</fullName>
    </submittedName>
</protein>
<dbReference type="PROSITE" id="PS00893">
    <property type="entry name" value="NUDIX_BOX"/>
    <property type="match status" value="1"/>
</dbReference>
<dbReference type="InterPro" id="IPR020084">
    <property type="entry name" value="NUDIX_hydrolase_CS"/>
</dbReference>
<dbReference type="Proteomes" id="UP000267250">
    <property type="component" value="Chromosome"/>
</dbReference>
<dbReference type="SUPFAM" id="SSF55811">
    <property type="entry name" value="Nudix"/>
    <property type="match status" value="1"/>
</dbReference>
<dbReference type="PANTHER" id="PTHR11839:SF18">
    <property type="entry name" value="NUDIX HYDROLASE DOMAIN-CONTAINING PROTEIN"/>
    <property type="match status" value="1"/>
</dbReference>
<evidence type="ECO:0000313" key="6">
    <source>
        <dbReference type="Proteomes" id="UP000267250"/>
    </source>
</evidence>
<evidence type="ECO:0000313" key="5">
    <source>
        <dbReference type="EMBL" id="AZR73437.1"/>
    </source>
</evidence>